<feature type="transmembrane region" description="Helical" evidence="1">
    <location>
        <begin position="211"/>
        <end position="236"/>
    </location>
</feature>
<keyword evidence="1" id="KW-0472">Membrane</keyword>
<sequence>NGISCRASGSSGFLSAGAETSGRTCHHSGPGSEPAVLALETSSVTEPEANEALIKTSDTGPRNGFRLHPHGGTYRGAFHRWILSRCFHITPQLAVSCLLVVLVTVSVLSGCTSEEPLLQDDACVLALLLGVLHAIFEAAACPNPTVRRFFRIVPSLLLCYFIPGLLGSAHVISPKRSQLPAIASGFLLPSCLVLLTIGTNAAAVARLGRTAVAMFAIGALGVMLGGPVAVAAASLLSKEAVAGDTWKGLACIAGSWIGGSANQLAMKEVFEVPDGVFAQAVAVDSHRRVAASRRLGHRGARAADGGQRPRGGAGRRLPGLFGSGCCCLRRDGSVDVARIAPCWIRANFRKISWSSFPGFPFFLDNSTCRCVRVGTQFHPC</sequence>
<feature type="non-terminal residue" evidence="2">
    <location>
        <position position="1"/>
    </location>
</feature>
<organism evidence="2">
    <name type="scientific">Tetraselmis sp. GSL018</name>
    <dbReference type="NCBI Taxonomy" id="582737"/>
    <lineage>
        <taxon>Eukaryota</taxon>
        <taxon>Viridiplantae</taxon>
        <taxon>Chlorophyta</taxon>
        <taxon>core chlorophytes</taxon>
        <taxon>Chlorodendrophyceae</taxon>
        <taxon>Chlorodendrales</taxon>
        <taxon>Chlorodendraceae</taxon>
        <taxon>Tetraselmis</taxon>
    </lineage>
</organism>
<name>A0A061QMB1_9CHLO</name>
<keyword evidence="1" id="KW-1133">Transmembrane helix</keyword>
<reference evidence="2" key="1">
    <citation type="submission" date="2014-05" db="EMBL/GenBank/DDBJ databases">
        <title>The transcriptome of the halophilic microalga Tetraselmis sp. GSL018 isolated from the Great Salt Lake, Utah.</title>
        <authorList>
            <person name="Jinkerson R.E."/>
            <person name="D'Adamo S."/>
            <person name="Posewitz M.C."/>
        </authorList>
    </citation>
    <scope>NUCLEOTIDE SEQUENCE</scope>
    <source>
        <strain evidence="2">GSL018</strain>
    </source>
</reference>
<accession>A0A061QMB1</accession>
<feature type="transmembrane region" description="Helical" evidence="1">
    <location>
        <begin position="122"/>
        <end position="140"/>
    </location>
</feature>
<dbReference type="Pfam" id="PF05684">
    <property type="entry name" value="DUF819"/>
    <property type="match status" value="1"/>
</dbReference>
<keyword evidence="1" id="KW-0812">Transmembrane</keyword>
<feature type="transmembrane region" description="Helical" evidence="1">
    <location>
        <begin position="152"/>
        <end position="173"/>
    </location>
</feature>
<dbReference type="EMBL" id="GBEZ01027842">
    <property type="protein sequence ID" value="JAC59516.1"/>
    <property type="molecule type" value="Transcribed_RNA"/>
</dbReference>
<feature type="transmembrane region" description="Helical" evidence="1">
    <location>
        <begin position="93"/>
        <end position="110"/>
    </location>
</feature>
<dbReference type="PANTHER" id="PTHR34289">
    <property type="entry name" value="PROTEIN, PUTATIVE (DUF819)-RELATED"/>
    <property type="match status" value="1"/>
</dbReference>
<feature type="transmembrane region" description="Helical" evidence="1">
    <location>
        <begin position="185"/>
        <end position="205"/>
    </location>
</feature>
<evidence type="ECO:0000313" key="2">
    <source>
        <dbReference type="EMBL" id="JAC59516.1"/>
    </source>
</evidence>
<dbReference type="InterPro" id="IPR008537">
    <property type="entry name" value="DUF819"/>
</dbReference>
<dbReference type="AlphaFoldDB" id="A0A061QMB1"/>
<evidence type="ECO:0000256" key="1">
    <source>
        <dbReference type="SAM" id="Phobius"/>
    </source>
</evidence>
<protein>
    <submittedName>
        <fullName evidence="2">Membrane protein</fullName>
    </submittedName>
</protein>
<gene>
    <name evidence="2" type="ORF">TSPGSL018_31224</name>
</gene>
<proteinExistence type="predicted"/>
<dbReference type="PANTHER" id="PTHR34289:SF8">
    <property type="entry name" value="DUF819 DOMAIN-CONTAINING PROTEIN"/>
    <property type="match status" value="1"/>
</dbReference>